<reference evidence="2 3" key="1">
    <citation type="submission" date="2014-04" db="EMBL/GenBank/DDBJ databases">
        <title>Comparative genomics and transcriptomics to identify genetic mechanisms underlying the emergence of carbapenem resistant Acinetobacter baumannii (CRAb).</title>
        <authorList>
            <person name="Harris A.D."/>
            <person name="Johnson K.J."/>
            <person name="George J."/>
            <person name="Nadendla S."/>
            <person name="Daugherty S.C."/>
            <person name="Parankush S."/>
            <person name="Sadzewicz L."/>
            <person name="Tallon L."/>
            <person name="Sengamalay N."/>
            <person name="Hazen T.H."/>
            <person name="Rasko D.A."/>
        </authorList>
    </citation>
    <scope>NUCLEOTIDE SEQUENCE [LARGE SCALE GENOMIC DNA]</scope>
    <source>
        <strain evidence="2 3">21072</strain>
    </source>
</reference>
<dbReference type="AlphaFoldDB" id="A0A062ISV4"/>
<dbReference type="EMBL" id="JMOD01000007">
    <property type="protein sequence ID" value="KCY21602.1"/>
    <property type="molecule type" value="Genomic_DNA"/>
</dbReference>
<evidence type="ECO:0008006" key="4">
    <source>
        <dbReference type="Google" id="ProtNLM"/>
    </source>
</evidence>
<evidence type="ECO:0000256" key="1">
    <source>
        <dbReference type="SAM" id="MobiDB-lite"/>
    </source>
</evidence>
<feature type="compositionally biased region" description="Low complexity" evidence="1">
    <location>
        <begin position="115"/>
        <end position="124"/>
    </location>
</feature>
<comment type="caution">
    <text evidence="2">The sequence shown here is derived from an EMBL/GenBank/DDBJ whole genome shotgun (WGS) entry which is preliminary data.</text>
</comment>
<gene>
    <name evidence="2" type="ORF">J596_0629</name>
</gene>
<protein>
    <recommendedName>
        <fullName evidence="4">Phage protein</fullName>
    </recommendedName>
</protein>
<dbReference type="InterPro" id="IPR024410">
    <property type="entry name" value="Phage_TAC_12"/>
</dbReference>
<dbReference type="Pfam" id="PF16459">
    <property type="entry name" value="Phage_TAC_13"/>
    <property type="match status" value="1"/>
</dbReference>
<organism evidence="2 3">
    <name type="scientific">Acinetobacter baumannii 21072</name>
    <dbReference type="NCBI Taxonomy" id="1310697"/>
    <lineage>
        <taxon>Bacteria</taxon>
        <taxon>Pseudomonadati</taxon>
        <taxon>Pseudomonadota</taxon>
        <taxon>Gammaproteobacteria</taxon>
        <taxon>Moraxellales</taxon>
        <taxon>Moraxellaceae</taxon>
        <taxon>Acinetobacter</taxon>
        <taxon>Acinetobacter calcoaceticus/baumannii complex</taxon>
    </lineage>
</organism>
<accession>A0A062ISV4</accession>
<name>A0A062ISV4_ACIBA</name>
<evidence type="ECO:0000313" key="3">
    <source>
        <dbReference type="Proteomes" id="UP000027327"/>
    </source>
</evidence>
<feature type="region of interest" description="Disordered" evidence="1">
    <location>
        <begin position="109"/>
        <end position="159"/>
    </location>
</feature>
<dbReference type="Proteomes" id="UP000027327">
    <property type="component" value="Unassembled WGS sequence"/>
</dbReference>
<dbReference type="PATRIC" id="fig|1310697.3.peg.589"/>
<proteinExistence type="predicted"/>
<feature type="compositionally biased region" description="Polar residues" evidence="1">
    <location>
        <begin position="139"/>
        <end position="149"/>
    </location>
</feature>
<sequence length="159" mass="17611">MNKLSIEDILSGALVGKPELIEVDIVVNGNPCTFETYIKIMDYDTAKAQMEANTEGREGLASILADCIVTEDGQRIFTEEQVRQKFNKHLIDALWAKILEKNFLGKLNTPKKSSENLSSGRNSSKTGSQEKQLRKQKETLVTGSTSSGESIEKEEEPST</sequence>
<dbReference type="RefSeq" id="WP_032035908.1">
    <property type="nucleotide sequence ID" value="NZ_JMOD01000007.1"/>
</dbReference>
<evidence type="ECO:0000313" key="2">
    <source>
        <dbReference type="EMBL" id="KCY21602.1"/>
    </source>
</evidence>